<evidence type="ECO:0000256" key="7">
    <source>
        <dbReference type="ARBA" id="ARBA00023065"/>
    </source>
</evidence>
<organism evidence="10 11">
    <name type="scientific">Nesterenkonia lacusekhoensis</name>
    <dbReference type="NCBI Taxonomy" id="150832"/>
    <lineage>
        <taxon>Bacteria</taxon>
        <taxon>Bacillati</taxon>
        <taxon>Actinomycetota</taxon>
        <taxon>Actinomycetes</taxon>
        <taxon>Micrococcales</taxon>
        <taxon>Micrococcaceae</taxon>
        <taxon>Nesterenkonia</taxon>
    </lineage>
</organism>
<dbReference type="SUPFAM" id="SSF50331">
    <property type="entry name" value="MOP-like"/>
    <property type="match status" value="1"/>
</dbReference>
<dbReference type="InterPro" id="IPR013611">
    <property type="entry name" value="Transp-assoc_OB_typ2"/>
</dbReference>
<evidence type="ECO:0000256" key="1">
    <source>
        <dbReference type="ARBA" id="ARBA00022448"/>
    </source>
</evidence>
<protein>
    <submittedName>
        <fullName evidence="10">ABC-type Fe3+/spermidine/putrescine transport system ATPase subunit</fullName>
    </submittedName>
</protein>
<dbReference type="InterPro" id="IPR008995">
    <property type="entry name" value="Mo/tungstate-bd_C_term_dom"/>
</dbReference>
<gene>
    <name evidence="10" type="ORF">JOF45_001748</name>
</gene>
<dbReference type="EMBL" id="JAGINX010000001">
    <property type="protein sequence ID" value="MBP2318729.1"/>
    <property type="molecule type" value="Genomic_DNA"/>
</dbReference>
<dbReference type="InterPro" id="IPR003439">
    <property type="entry name" value="ABC_transporter-like_ATP-bd"/>
</dbReference>
<feature type="domain" description="ABC transporter" evidence="9">
    <location>
        <begin position="9"/>
        <end position="239"/>
    </location>
</feature>
<dbReference type="InterPro" id="IPR003593">
    <property type="entry name" value="AAA+_ATPase"/>
</dbReference>
<comment type="caution">
    <text evidence="10">The sequence shown here is derived from an EMBL/GenBank/DDBJ whole genome shotgun (WGS) entry which is preliminary data.</text>
</comment>
<keyword evidence="4" id="KW-0547">Nucleotide-binding</keyword>
<keyword evidence="5" id="KW-0067">ATP-binding</keyword>
<dbReference type="PROSITE" id="PS00211">
    <property type="entry name" value="ABC_TRANSPORTER_1"/>
    <property type="match status" value="1"/>
</dbReference>
<keyword evidence="8" id="KW-0472">Membrane</keyword>
<dbReference type="Gene3D" id="3.40.50.300">
    <property type="entry name" value="P-loop containing nucleotide triphosphate hydrolases"/>
    <property type="match status" value="1"/>
</dbReference>
<evidence type="ECO:0000256" key="8">
    <source>
        <dbReference type="ARBA" id="ARBA00023136"/>
    </source>
</evidence>
<dbReference type="SUPFAM" id="SSF52540">
    <property type="entry name" value="P-loop containing nucleoside triphosphate hydrolases"/>
    <property type="match status" value="1"/>
</dbReference>
<keyword evidence="2" id="KW-1003">Cell membrane</keyword>
<dbReference type="PANTHER" id="PTHR42781:SF4">
    <property type="entry name" value="SPERMIDINE_PUTRESCINE IMPORT ATP-BINDING PROTEIN POTA"/>
    <property type="match status" value="1"/>
</dbReference>
<keyword evidence="11" id="KW-1185">Reference proteome</keyword>
<sequence>MTEETSAGLVIEGLCVDYDGIRAVHDLNLHVPAGATLAIVGPSGCGKSTVLRAIAGLIGSSQGSIRLGGRELTDIPATRRNIGLVPQSYALFPHLSVRGNIEYGLRARGADKEARRRRVDELLAFTELERFEHRKPAHLSGGQRQRVALARAMAIDPDVLLLDEPLAALDPQLRSGMRRQLIELLDATRSVNVIVTHDRHEAFAMADTVAVMREGRLVQAGGPRELWDRPADGFVADFLCDAAMFEATLTEHGVEALGGSWRIPYTSFDDVTPDAVGQQARLLVRPTSVTLTPAAGTEVLPAGSAEARVRQVEFTGEATLAQLELDGRSITVQTELPVTKGEHVHMTISRREGVVLVGEEK</sequence>
<accession>A0ABS4T440</accession>
<evidence type="ECO:0000256" key="6">
    <source>
        <dbReference type="ARBA" id="ARBA00023004"/>
    </source>
</evidence>
<dbReference type="Pfam" id="PF08402">
    <property type="entry name" value="TOBE_2"/>
    <property type="match status" value="1"/>
</dbReference>
<keyword evidence="6" id="KW-0408">Iron</keyword>
<dbReference type="InterPro" id="IPR015853">
    <property type="entry name" value="ABC_transpr_FbpC"/>
</dbReference>
<dbReference type="PANTHER" id="PTHR42781">
    <property type="entry name" value="SPERMIDINE/PUTRESCINE IMPORT ATP-BINDING PROTEIN POTA"/>
    <property type="match status" value="1"/>
</dbReference>
<evidence type="ECO:0000313" key="10">
    <source>
        <dbReference type="EMBL" id="MBP2318729.1"/>
    </source>
</evidence>
<evidence type="ECO:0000259" key="9">
    <source>
        <dbReference type="PROSITE" id="PS50893"/>
    </source>
</evidence>
<proteinExistence type="predicted"/>
<dbReference type="InterPro" id="IPR050093">
    <property type="entry name" value="ABC_SmlMolc_Importer"/>
</dbReference>
<dbReference type="Pfam" id="PF00005">
    <property type="entry name" value="ABC_tran"/>
    <property type="match status" value="1"/>
</dbReference>
<keyword evidence="7" id="KW-0406">Ion transport</keyword>
<dbReference type="RefSeq" id="WP_210049148.1">
    <property type="nucleotide sequence ID" value="NZ_JAGINX010000001.1"/>
</dbReference>
<keyword evidence="3" id="KW-0410">Iron transport</keyword>
<name>A0ABS4T440_9MICC</name>
<keyword evidence="1" id="KW-0813">Transport</keyword>
<evidence type="ECO:0000313" key="11">
    <source>
        <dbReference type="Proteomes" id="UP001519331"/>
    </source>
</evidence>
<evidence type="ECO:0000256" key="2">
    <source>
        <dbReference type="ARBA" id="ARBA00022475"/>
    </source>
</evidence>
<dbReference type="Proteomes" id="UP001519331">
    <property type="component" value="Unassembled WGS sequence"/>
</dbReference>
<dbReference type="InterPro" id="IPR017871">
    <property type="entry name" value="ABC_transporter-like_CS"/>
</dbReference>
<dbReference type="PROSITE" id="PS50893">
    <property type="entry name" value="ABC_TRANSPORTER_2"/>
    <property type="match status" value="1"/>
</dbReference>
<evidence type="ECO:0000256" key="4">
    <source>
        <dbReference type="ARBA" id="ARBA00022741"/>
    </source>
</evidence>
<dbReference type="CDD" id="cd03259">
    <property type="entry name" value="ABC_Carb_Solutes_like"/>
    <property type="match status" value="1"/>
</dbReference>
<evidence type="ECO:0000256" key="3">
    <source>
        <dbReference type="ARBA" id="ARBA00022496"/>
    </source>
</evidence>
<reference evidence="10 11" key="1">
    <citation type="submission" date="2021-03" db="EMBL/GenBank/DDBJ databases">
        <title>Sequencing the genomes of 1000 actinobacteria strains.</title>
        <authorList>
            <person name="Klenk H.-P."/>
        </authorList>
    </citation>
    <scope>NUCLEOTIDE SEQUENCE [LARGE SCALE GENOMIC DNA]</scope>
    <source>
        <strain evidence="10 11">DSM 12544</strain>
    </source>
</reference>
<dbReference type="InterPro" id="IPR027417">
    <property type="entry name" value="P-loop_NTPase"/>
</dbReference>
<dbReference type="SMART" id="SM00382">
    <property type="entry name" value="AAA"/>
    <property type="match status" value="1"/>
</dbReference>
<evidence type="ECO:0000256" key="5">
    <source>
        <dbReference type="ARBA" id="ARBA00022840"/>
    </source>
</evidence>